<dbReference type="Proteomes" id="UP000637578">
    <property type="component" value="Unassembled WGS sequence"/>
</dbReference>
<name>A0A8J3C6P4_9PSEU</name>
<evidence type="ECO:0000313" key="5">
    <source>
        <dbReference type="Proteomes" id="UP000637578"/>
    </source>
</evidence>
<gene>
    <name evidence="4" type="ORF">GCM10012275_10540</name>
</gene>
<evidence type="ECO:0000256" key="1">
    <source>
        <dbReference type="ARBA" id="ARBA00023125"/>
    </source>
</evidence>
<dbReference type="EMBL" id="BMMK01000003">
    <property type="protein sequence ID" value="GGM41424.1"/>
    <property type="molecule type" value="Genomic_DNA"/>
</dbReference>
<dbReference type="Pfam" id="PF00440">
    <property type="entry name" value="TetR_N"/>
    <property type="match status" value="1"/>
</dbReference>
<feature type="domain" description="HTH tetR-type" evidence="3">
    <location>
        <begin position="28"/>
        <end position="88"/>
    </location>
</feature>
<reference evidence="4" key="1">
    <citation type="journal article" date="2014" name="Int. J. Syst. Evol. Microbiol.">
        <title>Complete genome sequence of Corynebacterium casei LMG S-19264T (=DSM 44701T), isolated from a smear-ripened cheese.</title>
        <authorList>
            <consortium name="US DOE Joint Genome Institute (JGI-PGF)"/>
            <person name="Walter F."/>
            <person name="Albersmeier A."/>
            <person name="Kalinowski J."/>
            <person name="Ruckert C."/>
        </authorList>
    </citation>
    <scope>NUCLEOTIDE SEQUENCE</scope>
    <source>
        <strain evidence="4">CGMCC 4.5737</strain>
    </source>
</reference>
<sequence>MYVTFVRCEDAVPIRETPMSKSPTKRRPQTLANLLDAALEVFAERSFYGASIEDICDRAGYTRGAFYSNFSSKEELFLALFDRHNQQVLDELEEVVTRAEHAADPAEVVAKWTSGRDAAERRWYLVSAEFSLFAARNPDTAARLAQHAAQVRARIVRLLEVLFERRGARSQVDLDLVARLAVAIREGGILQSPAEPEELPAGELERRFLPLILRVIAAEHQGKPK</sequence>
<organism evidence="4 5">
    <name type="scientific">Longimycelium tulufanense</name>
    <dbReference type="NCBI Taxonomy" id="907463"/>
    <lineage>
        <taxon>Bacteria</taxon>
        <taxon>Bacillati</taxon>
        <taxon>Actinomycetota</taxon>
        <taxon>Actinomycetes</taxon>
        <taxon>Pseudonocardiales</taxon>
        <taxon>Pseudonocardiaceae</taxon>
        <taxon>Longimycelium</taxon>
    </lineage>
</organism>
<dbReference type="InterPro" id="IPR001647">
    <property type="entry name" value="HTH_TetR"/>
</dbReference>
<dbReference type="InterPro" id="IPR036271">
    <property type="entry name" value="Tet_transcr_reg_TetR-rel_C_sf"/>
</dbReference>
<dbReference type="InterPro" id="IPR050109">
    <property type="entry name" value="HTH-type_TetR-like_transc_reg"/>
</dbReference>
<keyword evidence="1 2" id="KW-0238">DNA-binding</keyword>
<keyword evidence="5" id="KW-1185">Reference proteome</keyword>
<reference evidence="4" key="2">
    <citation type="submission" date="2020-09" db="EMBL/GenBank/DDBJ databases">
        <authorList>
            <person name="Sun Q."/>
            <person name="Zhou Y."/>
        </authorList>
    </citation>
    <scope>NUCLEOTIDE SEQUENCE</scope>
    <source>
        <strain evidence="4">CGMCC 4.5737</strain>
    </source>
</reference>
<evidence type="ECO:0000313" key="4">
    <source>
        <dbReference type="EMBL" id="GGM41424.1"/>
    </source>
</evidence>
<dbReference type="SUPFAM" id="SSF48498">
    <property type="entry name" value="Tetracyclin repressor-like, C-terminal domain"/>
    <property type="match status" value="1"/>
</dbReference>
<comment type="caution">
    <text evidence="4">The sequence shown here is derived from an EMBL/GenBank/DDBJ whole genome shotgun (WGS) entry which is preliminary data.</text>
</comment>
<dbReference type="GO" id="GO:0003700">
    <property type="term" value="F:DNA-binding transcription factor activity"/>
    <property type="evidence" value="ECO:0007669"/>
    <property type="project" value="TreeGrafter"/>
</dbReference>
<protein>
    <submittedName>
        <fullName evidence="4">Putative TetR-family regulatory protein</fullName>
    </submittedName>
</protein>
<feature type="DNA-binding region" description="H-T-H motif" evidence="2">
    <location>
        <begin position="51"/>
        <end position="70"/>
    </location>
</feature>
<dbReference type="PANTHER" id="PTHR30055">
    <property type="entry name" value="HTH-TYPE TRANSCRIPTIONAL REGULATOR RUTR"/>
    <property type="match status" value="1"/>
</dbReference>
<proteinExistence type="predicted"/>
<dbReference type="GO" id="GO:0000976">
    <property type="term" value="F:transcription cis-regulatory region binding"/>
    <property type="evidence" value="ECO:0007669"/>
    <property type="project" value="TreeGrafter"/>
</dbReference>
<evidence type="ECO:0000256" key="2">
    <source>
        <dbReference type="PROSITE-ProRule" id="PRU00335"/>
    </source>
</evidence>
<dbReference type="PRINTS" id="PR00455">
    <property type="entry name" value="HTHTETR"/>
</dbReference>
<dbReference type="PANTHER" id="PTHR30055:SF241">
    <property type="entry name" value="TRANSCRIPTIONAL REGULATORY PROTEIN"/>
    <property type="match status" value="1"/>
</dbReference>
<dbReference type="Gene3D" id="1.10.357.10">
    <property type="entry name" value="Tetracycline Repressor, domain 2"/>
    <property type="match status" value="1"/>
</dbReference>
<accession>A0A8J3C6P4</accession>
<dbReference type="SUPFAM" id="SSF46689">
    <property type="entry name" value="Homeodomain-like"/>
    <property type="match status" value="1"/>
</dbReference>
<evidence type="ECO:0000259" key="3">
    <source>
        <dbReference type="PROSITE" id="PS50977"/>
    </source>
</evidence>
<dbReference type="InterPro" id="IPR009057">
    <property type="entry name" value="Homeodomain-like_sf"/>
</dbReference>
<dbReference type="AlphaFoldDB" id="A0A8J3C6P4"/>
<dbReference type="PROSITE" id="PS50977">
    <property type="entry name" value="HTH_TETR_2"/>
    <property type="match status" value="1"/>
</dbReference>